<name>A0AAF0DQ21_9BASI</name>
<comment type="similarity">
    <text evidence="9">Belongs to the ABC transporter superfamily. ABCB family. Heavy Metal importer (TC 3.A.1.210) subfamily.</text>
</comment>
<evidence type="ECO:0000256" key="7">
    <source>
        <dbReference type="ARBA" id="ARBA00022989"/>
    </source>
</evidence>
<evidence type="ECO:0000256" key="8">
    <source>
        <dbReference type="ARBA" id="ARBA00023136"/>
    </source>
</evidence>
<evidence type="ECO:0000256" key="9">
    <source>
        <dbReference type="ARBA" id="ARBA00024363"/>
    </source>
</evidence>
<dbReference type="Gene3D" id="1.20.1560.10">
    <property type="entry name" value="ABC transporter type 1, transmembrane domain"/>
    <property type="match status" value="1"/>
</dbReference>
<dbReference type="PANTHER" id="PTHR24221">
    <property type="entry name" value="ATP-BINDING CASSETTE SUB-FAMILY B"/>
    <property type="match status" value="1"/>
</dbReference>
<evidence type="ECO:0000256" key="4">
    <source>
        <dbReference type="ARBA" id="ARBA00022741"/>
    </source>
</evidence>
<feature type="transmembrane region" description="Helical" evidence="10">
    <location>
        <begin position="376"/>
        <end position="397"/>
    </location>
</feature>
<feature type="transmembrane region" description="Helical" evidence="10">
    <location>
        <begin position="168"/>
        <end position="189"/>
    </location>
</feature>
<dbReference type="PROSITE" id="PS50893">
    <property type="entry name" value="ABC_TRANSPORTER_2"/>
    <property type="match status" value="1"/>
</dbReference>
<keyword evidence="3 10" id="KW-0812">Transmembrane</keyword>
<gene>
    <name evidence="13" type="primary">hmt1</name>
    <name evidence="13" type="ORF">MBRA1_000561</name>
</gene>
<dbReference type="InterPro" id="IPR036640">
    <property type="entry name" value="ABC1_TM_sf"/>
</dbReference>
<proteinExistence type="inferred from homology"/>
<feature type="transmembrane region" description="Helical" evidence="10">
    <location>
        <begin position="403"/>
        <end position="421"/>
    </location>
</feature>
<feature type="transmembrane region" description="Helical" evidence="10">
    <location>
        <begin position="68"/>
        <end position="92"/>
    </location>
</feature>
<evidence type="ECO:0000256" key="3">
    <source>
        <dbReference type="ARBA" id="ARBA00022692"/>
    </source>
</evidence>
<keyword evidence="7 10" id="KW-1133">Transmembrane helix</keyword>
<dbReference type="PANTHER" id="PTHR24221:SF648">
    <property type="entry name" value="ABC-TYPE TRANSPORTER ATR1"/>
    <property type="match status" value="1"/>
</dbReference>
<evidence type="ECO:0000256" key="10">
    <source>
        <dbReference type="SAM" id="Phobius"/>
    </source>
</evidence>
<evidence type="ECO:0000259" key="11">
    <source>
        <dbReference type="PROSITE" id="PS50893"/>
    </source>
</evidence>
<dbReference type="GO" id="GO:0016020">
    <property type="term" value="C:membrane"/>
    <property type="evidence" value="ECO:0007669"/>
    <property type="project" value="UniProtKB-SubCell"/>
</dbReference>
<keyword evidence="4" id="KW-0547">Nucleotide-binding</keyword>
<evidence type="ECO:0000256" key="5">
    <source>
        <dbReference type="ARBA" id="ARBA00022792"/>
    </source>
</evidence>
<feature type="domain" description="ABC transporter" evidence="11">
    <location>
        <begin position="580"/>
        <end position="815"/>
    </location>
</feature>
<protein>
    <submittedName>
        <fullName evidence="13">ATP-binding cassette-type vacuolar membrane transporter Hmt1</fullName>
    </submittedName>
</protein>
<dbReference type="GO" id="GO:0016887">
    <property type="term" value="F:ATP hydrolysis activity"/>
    <property type="evidence" value="ECO:0007669"/>
    <property type="project" value="InterPro"/>
</dbReference>
<dbReference type="SUPFAM" id="SSF90123">
    <property type="entry name" value="ABC transporter transmembrane region"/>
    <property type="match status" value="1"/>
</dbReference>
<dbReference type="AlphaFoldDB" id="A0AAF0DQ21"/>
<dbReference type="InterPro" id="IPR003439">
    <property type="entry name" value="ABC_transporter-like_ATP-bd"/>
</dbReference>
<feature type="transmembrane region" description="Helical" evidence="10">
    <location>
        <begin position="261"/>
        <end position="284"/>
    </location>
</feature>
<dbReference type="Gene3D" id="3.40.50.300">
    <property type="entry name" value="P-loop containing nucleotide triphosphate hydrolases"/>
    <property type="match status" value="1"/>
</dbReference>
<keyword evidence="5" id="KW-0999">Mitochondrion inner membrane</keyword>
<comment type="subcellular location">
    <subcellularLocation>
        <location evidence="1">Membrane</location>
        <topology evidence="1">Multi-pass membrane protein</topology>
    </subcellularLocation>
</comment>
<dbReference type="InterPro" id="IPR027417">
    <property type="entry name" value="P-loop_NTPase"/>
</dbReference>
<keyword evidence="5" id="KW-0496">Mitochondrion</keyword>
<evidence type="ECO:0000256" key="6">
    <source>
        <dbReference type="ARBA" id="ARBA00022840"/>
    </source>
</evidence>
<feature type="transmembrane region" description="Helical" evidence="10">
    <location>
        <begin position="489"/>
        <end position="511"/>
    </location>
</feature>
<dbReference type="GO" id="GO:0005524">
    <property type="term" value="F:ATP binding"/>
    <property type="evidence" value="ECO:0007669"/>
    <property type="project" value="UniProtKB-KW"/>
</dbReference>
<dbReference type="EMBL" id="CP119951">
    <property type="protein sequence ID" value="WFC93935.1"/>
    <property type="molecule type" value="Genomic_DNA"/>
</dbReference>
<dbReference type="Proteomes" id="UP001216638">
    <property type="component" value="Chromosome 1"/>
</dbReference>
<reference evidence="13" key="1">
    <citation type="submission" date="2023-03" db="EMBL/GenBank/DDBJ databases">
        <title>Mating type loci evolution in Malassezia.</title>
        <authorList>
            <person name="Coelho M.A."/>
        </authorList>
    </citation>
    <scope>NUCLEOTIDE SEQUENCE</scope>
    <source>
        <strain evidence="13">CBS 14135</strain>
    </source>
</reference>
<dbReference type="FunFam" id="3.40.50.300:FF:000186">
    <property type="entry name" value="ATP-binding cassette sub-family B member 7, mitochondrial"/>
    <property type="match status" value="1"/>
</dbReference>
<evidence type="ECO:0000259" key="12">
    <source>
        <dbReference type="PROSITE" id="PS50929"/>
    </source>
</evidence>
<sequence length="846" mass="93381">MLSQGAEVLHALQPALVLATTLATTKSEGLKRAVRRVRGGRIHLDDLPAEELPQPVVVAHHERYDKTLIGLSLGVVATYVVSGAIVAAFAALPPRIWTPSLPGYEWLQVQIVAGSLAWGLVAVAYLLDSQRTDGTSMGRTRAAWLAAIGVVTDAALLVVYGMHSLSVYTWPQVGVVFVRLVLYAILVLVGRHDRVRFLQEGMSHAADAPTDASTDAARAANEHMGIQPRLAPPATSFMMLARRIRVLGPYIWPYKSLRLQLLAVLCLILLGLARVVNLLVPIALGRVVDALSGDGSPWGVIVFYCSLKLFQGSGGLLTVAQNLLWYPVAWYSEVNMSMHMFEHILNLSMSYHTKRKTGELIRTLDRGAAINNFFEFFLFSLTPVFVDIFVAVGYLSLTFGWQVGVQLLVIMVLFTYCSVRITTWRTQLRRNANSADTVCRAITTDTVLNYETVKCYGNERYEAGRYRVALDEYRAASYRVVFSLHMLNLVQNLILAFGTLTSILTVAYNVVQGKASSSQFVVFVSYLQQVYQPLNMLGTMYRVINQNLVDTDKLMELLDEPVDIKDDPNAKELMISDGAIRFENVAFAYDRRRNDVVNDMSFLVEGHKRVALVGESGAGKSTVFKLLFRFYDVDSGAILIDGQDIQSVRQQSLRKAIGIVPQEPTLFNTDIKHNILYGNVDATDAEVEAAARAAQIHDRILEFPDGYNTVVGERGVRLSGGEKQRVAIARTILKNPPILLLDEATSALDSQTERQLQEALNTLMRGRTSLTIAHRLSTIINSDLILVADKGRIVEQGTHEQLIAQGGKYHQLWIQQSRTLAEQEAEAAAVAQQSASSSSSGAAKNK</sequence>
<dbReference type="InterPro" id="IPR011527">
    <property type="entry name" value="ABC1_TM_dom"/>
</dbReference>
<evidence type="ECO:0000313" key="13">
    <source>
        <dbReference type="EMBL" id="WFC93935.1"/>
    </source>
</evidence>
<dbReference type="PROSITE" id="PS50929">
    <property type="entry name" value="ABC_TM1F"/>
    <property type="match status" value="1"/>
</dbReference>
<feature type="domain" description="ABC transmembrane type-1" evidence="12">
    <location>
        <begin position="264"/>
        <end position="546"/>
    </location>
</feature>
<dbReference type="GO" id="GO:0000041">
    <property type="term" value="P:transition metal ion transport"/>
    <property type="evidence" value="ECO:0007669"/>
    <property type="project" value="UniProtKB-ARBA"/>
</dbReference>
<dbReference type="Pfam" id="PF00005">
    <property type="entry name" value="ABC_tran"/>
    <property type="match status" value="1"/>
</dbReference>
<organism evidence="13 14">
    <name type="scientific">Malassezia brasiliensis</name>
    <dbReference type="NCBI Taxonomy" id="1821822"/>
    <lineage>
        <taxon>Eukaryota</taxon>
        <taxon>Fungi</taxon>
        <taxon>Dikarya</taxon>
        <taxon>Basidiomycota</taxon>
        <taxon>Ustilaginomycotina</taxon>
        <taxon>Malasseziomycetes</taxon>
        <taxon>Malasseziales</taxon>
        <taxon>Malasseziaceae</taxon>
        <taxon>Malassezia</taxon>
    </lineage>
</organism>
<keyword evidence="2" id="KW-0813">Transport</keyword>
<feature type="transmembrane region" description="Helical" evidence="10">
    <location>
        <begin position="107"/>
        <end position="127"/>
    </location>
</feature>
<feature type="transmembrane region" description="Helical" evidence="10">
    <location>
        <begin position="142"/>
        <end position="162"/>
    </location>
</feature>
<dbReference type="CDD" id="cd18583">
    <property type="entry name" value="ABC_6TM_HMT1"/>
    <property type="match status" value="1"/>
</dbReference>
<dbReference type="SUPFAM" id="SSF52540">
    <property type="entry name" value="P-loop containing nucleoside triphosphate hydrolases"/>
    <property type="match status" value="1"/>
</dbReference>
<dbReference type="InterPro" id="IPR017871">
    <property type="entry name" value="ABC_transporter-like_CS"/>
</dbReference>
<evidence type="ECO:0000256" key="1">
    <source>
        <dbReference type="ARBA" id="ARBA00004141"/>
    </source>
</evidence>
<evidence type="ECO:0000256" key="2">
    <source>
        <dbReference type="ARBA" id="ARBA00022448"/>
    </source>
</evidence>
<keyword evidence="8 10" id="KW-0472">Membrane</keyword>
<evidence type="ECO:0000313" key="14">
    <source>
        <dbReference type="Proteomes" id="UP001216638"/>
    </source>
</evidence>
<dbReference type="SMART" id="SM00382">
    <property type="entry name" value="AAA"/>
    <property type="match status" value="1"/>
</dbReference>
<feature type="transmembrane region" description="Helical" evidence="10">
    <location>
        <begin position="296"/>
        <end position="320"/>
    </location>
</feature>
<accession>A0AAF0DQ21</accession>
<dbReference type="Pfam" id="PF00664">
    <property type="entry name" value="ABC_membrane"/>
    <property type="match status" value="1"/>
</dbReference>
<dbReference type="InterPro" id="IPR003593">
    <property type="entry name" value="AAA+_ATPase"/>
</dbReference>
<dbReference type="InterPro" id="IPR039421">
    <property type="entry name" value="Type_1_exporter"/>
</dbReference>
<dbReference type="PROSITE" id="PS00211">
    <property type="entry name" value="ABC_TRANSPORTER_1"/>
    <property type="match status" value="1"/>
</dbReference>
<dbReference type="GO" id="GO:0140359">
    <property type="term" value="F:ABC-type transporter activity"/>
    <property type="evidence" value="ECO:0007669"/>
    <property type="project" value="InterPro"/>
</dbReference>
<keyword evidence="14" id="KW-1185">Reference proteome</keyword>
<keyword evidence="6 13" id="KW-0067">ATP-binding</keyword>